<dbReference type="InterPro" id="IPR002313">
    <property type="entry name" value="Lys-tRNA-ligase_II"/>
</dbReference>
<dbReference type="InterPro" id="IPR045864">
    <property type="entry name" value="aa-tRNA-synth_II/BPL/LPL"/>
</dbReference>
<evidence type="ECO:0000256" key="3">
    <source>
        <dbReference type="ARBA" id="ARBA00022723"/>
    </source>
</evidence>
<evidence type="ECO:0000256" key="2">
    <source>
        <dbReference type="ARBA" id="ARBA00022598"/>
    </source>
</evidence>
<dbReference type="SUPFAM" id="SSF55681">
    <property type="entry name" value="Class II aaRS and biotin synthetases"/>
    <property type="match status" value="1"/>
</dbReference>
<dbReference type="InterPro" id="IPR004364">
    <property type="entry name" value="Aa-tRNA-synt_II"/>
</dbReference>
<evidence type="ECO:0000256" key="6">
    <source>
        <dbReference type="ARBA" id="ARBA00023146"/>
    </source>
</evidence>
<evidence type="ECO:0000256" key="8">
    <source>
        <dbReference type="RuleBase" id="RU000336"/>
    </source>
</evidence>
<dbReference type="GO" id="GO:0004824">
    <property type="term" value="F:lysine-tRNA ligase activity"/>
    <property type="evidence" value="ECO:0007669"/>
    <property type="project" value="UniProtKB-EC"/>
</dbReference>
<dbReference type="InterPro" id="IPR044136">
    <property type="entry name" value="Lys-tRNA-ligase_II_N"/>
</dbReference>
<evidence type="ECO:0000313" key="11">
    <source>
        <dbReference type="EMBL" id="PIR44123.1"/>
    </source>
</evidence>
<dbReference type="SUPFAM" id="SSF50249">
    <property type="entry name" value="Nucleic acid-binding proteins"/>
    <property type="match status" value="1"/>
</dbReference>
<evidence type="ECO:0000256" key="9">
    <source>
        <dbReference type="SAM" id="Coils"/>
    </source>
</evidence>
<gene>
    <name evidence="11" type="primary">lysS</name>
    <name evidence="11" type="ORF">COV23_01460</name>
</gene>
<dbReference type="PANTHER" id="PTHR42918">
    <property type="entry name" value="LYSYL-TRNA SYNTHETASE"/>
    <property type="match status" value="1"/>
</dbReference>
<dbReference type="CDD" id="cd04322">
    <property type="entry name" value="LysRS_N"/>
    <property type="match status" value="1"/>
</dbReference>
<dbReference type="GO" id="GO:0005829">
    <property type="term" value="C:cytosol"/>
    <property type="evidence" value="ECO:0007669"/>
    <property type="project" value="TreeGrafter"/>
</dbReference>
<dbReference type="GO" id="GO:0006430">
    <property type="term" value="P:lysyl-tRNA aminoacylation"/>
    <property type="evidence" value="ECO:0007669"/>
    <property type="project" value="InterPro"/>
</dbReference>
<dbReference type="PROSITE" id="PS50862">
    <property type="entry name" value="AA_TRNA_LIGASE_II"/>
    <property type="match status" value="1"/>
</dbReference>
<dbReference type="InterPro" id="IPR018988">
    <property type="entry name" value="DUF2000"/>
</dbReference>
<dbReference type="EMBL" id="PCXV01000024">
    <property type="protein sequence ID" value="PIR44123.1"/>
    <property type="molecule type" value="Genomic_DNA"/>
</dbReference>
<keyword evidence="3 8" id="KW-0479">Metal-binding</keyword>
<evidence type="ECO:0000256" key="7">
    <source>
        <dbReference type="ARBA" id="ARBA00048573"/>
    </source>
</evidence>
<organism evidence="11 12">
    <name type="scientific">Candidatus Wolfebacteria bacterium CG10_big_fil_rev_8_21_14_0_10_31_9</name>
    <dbReference type="NCBI Taxonomy" id="1975070"/>
    <lineage>
        <taxon>Bacteria</taxon>
        <taxon>Candidatus Wolfeibacteriota</taxon>
    </lineage>
</organism>
<keyword evidence="4" id="KW-0547">Nucleotide-binding</keyword>
<dbReference type="InterPro" id="IPR018149">
    <property type="entry name" value="Lys-tRNA-synth_II_C"/>
</dbReference>
<protein>
    <recommendedName>
        <fullName evidence="1 8">Lysine--tRNA ligase</fullName>
        <ecNumber evidence="1 8">6.1.1.6</ecNumber>
    </recommendedName>
</protein>
<dbReference type="PANTHER" id="PTHR42918:SF15">
    <property type="entry name" value="LYSINE--TRNA LIGASE, CHLOROPLASTIC_MITOCHONDRIAL"/>
    <property type="match status" value="1"/>
</dbReference>
<evidence type="ECO:0000256" key="1">
    <source>
        <dbReference type="ARBA" id="ARBA00013166"/>
    </source>
</evidence>
<name>A0A2H0RCB7_9BACT</name>
<keyword evidence="8" id="KW-0460">Magnesium</keyword>
<keyword evidence="9" id="KW-0175">Coiled coil</keyword>
<dbReference type="GO" id="GO:0000049">
    <property type="term" value="F:tRNA binding"/>
    <property type="evidence" value="ECO:0007669"/>
    <property type="project" value="TreeGrafter"/>
</dbReference>
<dbReference type="InterPro" id="IPR023476">
    <property type="entry name" value="Pep_tRNA_hydro_II_dom_sf"/>
</dbReference>
<dbReference type="Pfam" id="PF09391">
    <property type="entry name" value="DUF2000"/>
    <property type="match status" value="1"/>
</dbReference>
<evidence type="ECO:0000259" key="10">
    <source>
        <dbReference type="PROSITE" id="PS50862"/>
    </source>
</evidence>
<dbReference type="SUPFAM" id="SSF102462">
    <property type="entry name" value="Peptidyl-tRNA hydrolase II"/>
    <property type="match status" value="1"/>
</dbReference>
<evidence type="ECO:0000256" key="4">
    <source>
        <dbReference type="ARBA" id="ARBA00022741"/>
    </source>
</evidence>
<keyword evidence="2 11" id="KW-0436">Ligase</keyword>
<dbReference type="Gene3D" id="2.40.50.140">
    <property type="entry name" value="Nucleic acid-binding proteins"/>
    <property type="match status" value="1"/>
</dbReference>
<dbReference type="Gene3D" id="3.30.930.10">
    <property type="entry name" value="Bira Bifunctional Protein, Domain 2"/>
    <property type="match status" value="1"/>
</dbReference>
<feature type="domain" description="Aminoacyl-transfer RNA synthetases class-II family profile" evidence="10">
    <location>
        <begin position="174"/>
        <end position="479"/>
    </location>
</feature>
<dbReference type="NCBIfam" id="TIGR00499">
    <property type="entry name" value="lysS_bact"/>
    <property type="match status" value="1"/>
</dbReference>
<comment type="catalytic activity">
    <reaction evidence="7 8">
        <text>tRNA(Lys) + L-lysine + ATP = L-lysyl-tRNA(Lys) + AMP + diphosphate</text>
        <dbReference type="Rhea" id="RHEA:20792"/>
        <dbReference type="Rhea" id="RHEA-COMP:9696"/>
        <dbReference type="Rhea" id="RHEA-COMP:9697"/>
        <dbReference type="ChEBI" id="CHEBI:30616"/>
        <dbReference type="ChEBI" id="CHEBI:32551"/>
        <dbReference type="ChEBI" id="CHEBI:33019"/>
        <dbReference type="ChEBI" id="CHEBI:78442"/>
        <dbReference type="ChEBI" id="CHEBI:78529"/>
        <dbReference type="ChEBI" id="CHEBI:456215"/>
        <dbReference type="EC" id="6.1.1.6"/>
    </reaction>
</comment>
<dbReference type="InterPro" id="IPR004365">
    <property type="entry name" value="NA-bd_OB_tRNA"/>
</dbReference>
<feature type="coiled-coil region" evidence="9">
    <location>
        <begin position="321"/>
        <end position="348"/>
    </location>
</feature>
<dbReference type="Proteomes" id="UP000231602">
    <property type="component" value="Unassembled WGS sequence"/>
</dbReference>
<keyword evidence="5" id="KW-0067">ATP-binding</keyword>
<keyword evidence="6" id="KW-0030">Aminoacyl-tRNA synthetase</keyword>
<dbReference type="Gene3D" id="3.40.1490.10">
    <property type="entry name" value="Bit1"/>
    <property type="match status" value="1"/>
</dbReference>
<proteinExistence type="predicted"/>
<dbReference type="NCBIfam" id="NF001756">
    <property type="entry name" value="PRK00484.1"/>
    <property type="match status" value="1"/>
</dbReference>
<dbReference type="GO" id="GO:0005524">
    <property type="term" value="F:ATP binding"/>
    <property type="evidence" value="ECO:0007669"/>
    <property type="project" value="UniProtKB-KW"/>
</dbReference>
<sequence length="630" mass="72616">MLDDIREVKLQKLQNLINAGLDPYPSKSRKDFSNAYVLEKFNELSDKEIFITGRIRSLRQMGALIFLHIEDESAKIQVLLKKETIGDKKFDLFLNNIDTGDFIEVGGKLFLTKTNEKTLESKEWKILSKALLPLPTEFYGIKDQEERLRKRYLDILFNKEIADAVKKKAIFWNAVREFHAKHGFLEVETPVLETTTGGADANPFTTHHNALDMDVYLRISAGELWQKRLMVAGIEKTFEIGRIFRNEGISAEHAQDYTQCEAYWAYADYKDMYNFLRECYQYVAEKTFGTLKFKIRGFDIDLSGEWPLVDYGEEIKKQTGIDIWKANNEDIKNKLDELKVEYDVDNKERLIDGLWKYCRKNIGGPVIVINQPKITSPLAKSIFNNPDVVERFHFVIAGSELGQGYSELNNPIDQKERFEKQQSLREAGDEEAQMADYDFIEALEYGMPPTCGHGFSERLFSFLIDKPIRECQIFPLMKPQNVKVSDFGKSKNTKIAVALINEEANMKPWEEMNTIAHLNAAFGARAGKILLYQDSITTKDNCKIKLNIQHAIIVKKVKSNKDILDIIIDAKKNELEISEFIKEMVETSDDKKIIDCISNKELNEVMHYGALIFGKKSVVDKLTEKFELYK</sequence>
<dbReference type="PRINTS" id="PR00982">
    <property type="entry name" value="TRNASYNTHLYS"/>
</dbReference>
<comment type="cofactor">
    <cofactor evidence="8">
        <name>Mg(2+)</name>
        <dbReference type="ChEBI" id="CHEBI:18420"/>
    </cofactor>
    <text evidence="8">Binds 3 Mg(2+) ions per subunit.</text>
</comment>
<dbReference type="AlphaFoldDB" id="A0A2H0RCB7"/>
<dbReference type="Pfam" id="PF01336">
    <property type="entry name" value="tRNA_anti-codon"/>
    <property type="match status" value="1"/>
</dbReference>
<evidence type="ECO:0000313" key="12">
    <source>
        <dbReference type="Proteomes" id="UP000231602"/>
    </source>
</evidence>
<dbReference type="InterPro" id="IPR012340">
    <property type="entry name" value="NA-bd_OB-fold"/>
</dbReference>
<dbReference type="GO" id="GO:0046872">
    <property type="term" value="F:metal ion binding"/>
    <property type="evidence" value="ECO:0007669"/>
    <property type="project" value="UniProtKB-KW"/>
</dbReference>
<accession>A0A2H0RCB7</accession>
<reference evidence="11 12" key="1">
    <citation type="submission" date="2017-09" db="EMBL/GenBank/DDBJ databases">
        <title>Depth-based differentiation of microbial function through sediment-hosted aquifers and enrichment of novel symbionts in the deep terrestrial subsurface.</title>
        <authorList>
            <person name="Probst A.J."/>
            <person name="Ladd B."/>
            <person name="Jarett J.K."/>
            <person name="Geller-Mcgrath D.E."/>
            <person name="Sieber C.M."/>
            <person name="Emerson J.B."/>
            <person name="Anantharaman K."/>
            <person name="Thomas B.C."/>
            <person name="Malmstrom R."/>
            <person name="Stieglmeier M."/>
            <person name="Klingl A."/>
            <person name="Woyke T."/>
            <person name="Ryan C.M."/>
            <person name="Banfield J.F."/>
        </authorList>
    </citation>
    <scope>NUCLEOTIDE SEQUENCE [LARGE SCALE GENOMIC DNA]</scope>
    <source>
        <strain evidence="11">CG10_big_fil_rev_8_21_14_0_10_31_9</strain>
    </source>
</reference>
<dbReference type="EC" id="6.1.1.6" evidence="1 8"/>
<dbReference type="Pfam" id="PF00152">
    <property type="entry name" value="tRNA-synt_2"/>
    <property type="match status" value="1"/>
</dbReference>
<evidence type="ECO:0000256" key="5">
    <source>
        <dbReference type="ARBA" id="ARBA00022840"/>
    </source>
</evidence>
<dbReference type="InterPro" id="IPR006195">
    <property type="entry name" value="aa-tRNA-synth_II"/>
</dbReference>
<comment type="caution">
    <text evidence="11">The sequence shown here is derived from an EMBL/GenBank/DDBJ whole genome shotgun (WGS) entry which is preliminary data.</text>
</comment>